<sequence>MDQRRRIAVWTAVWAFVLILSLILPFRGQRARAATNDNNVEWLGLGHDSRSSFYRNPVGAIPTGQRVHLRLRVYRYDITGAVVRIWNSAAGREELYPMAWETNDATYDYWGVDLPAYTAPTVLWYHFRIYDGAATAYYADDGARDGGWGAAYGNEADAQANDYNITIYDPNFTTPDWLKNAVIYQIFPDRFYNGDSSNDPRTTEKVYGDSVLFHTNWFDLPENPPRGRDFYGGDLAGILSKVDLLRDLGVTTLYLNPIFTSPSNHKYDITNYFQIDPHFGTLTTFQNLASALHNRGMRLILDGVFNHTSVAHPFFQDVVQRGSASPYWSWYTVYRYPIRWFDDQNRNHLWDPGEPQVNWDSPLQGILGSPDYDSWWGFATLPEWTEVQAVRDYVYGSSGAVARYWLQQGADGWRLDVADEVSHSFWQGFRAAVKATRADAPVIGEIWGDASEYLTGREMDSVMNYRLKFAVTDFIARRSIGPTAFHQRLLAIWEDYPPQAWYALMNLLDSHDTARFLYDAGGDKARLRLAYLFLMTYPGAPTIYYGDEVGLTGASDPDNRRTYPWGQEDQALRADVKRLIRIRSLYAALRTGGIAHGAILDEASGTYGYRRWDSSFKLLVGLNNSDSGRILSFPVSGYLTDGTRVTDLWNGGQYAVSGGKVGVPVPPKGGTILVAGASGDVKVTFTVQGYVTYYGQNIFVVGDAPELGFWDPAKARPLSWVNSNTWSGDVYFTDYSKCATLQYKYIVKNPDGSVIWEGGANHIRTLPCSGAASFNDSWQP</sequence>
<evidence type="ECO:0000313" key="6">
    <source>
        <dbReference type="EMBL" id="GBD08235.1"/>
    </source>
</evidence>
<dbReference type="InterPro" id="IPR013784">
    <property type="entry name" value="Carb-bd-like_fold"/>
</dbReference>
<evidence type="ECO:0000259" key="5">
    <source>
        <dbReference type="PROSITE" id="PS51166"/>
    </source>
</evidence>
<dbReference type="GO" id="GO:2001070">
    <property type="term" value="F:starch binding"/>
    <property type="evidence" value="ECO:0007669"/>
    <property type="project" value="InterPro"/>
</dbReference>
<dbReference type="PANTHER" id="PTHR10357:SF210">
    <property type="entry name" value="MALTODEXTRIN GLUCOSIDASE"/>
    <property type="match status" value="1"/>
</dbReference>
<name>A0A2H5Y458_9CHLR</name>
<evidence type="ECO:0000256" key="3">
    <source>
        <dbReference type="ARBA" id="ARBA00023295"/>
    </source>
</evidence>
<keyword evidence="2" id="KW-0106">Calcium</keyword>
<comment type="caution">
    <text evidence="6">The sequence shown here is derived from an EMBL/GenBank/DDBJ whole genome shotgun (WGS) entry which is preliminary data.</text>
</comment>
<feature type="domain" description="CBM20" evidence="5">
    <location>
        <begin position="675"/>
        <end position="780"/>
    </location>
</feature>
<keyword evidence="4" id="KW-0472">Membrane</keyword>
<evidence type="ECO:0000256" key="2">
    <source>
        <dbReference type="ARBA" id="ARBA00022837"/>
    </source>
</evidence>
<keyword evidence="1" id="KW-0378">Hydrolase</keyword>
<proteinExistence type="predicted"/>
<dbReference type="Pfam" id="PF00128">
    <property type="entry name" value="Alpha-amylase"/>
    <property type="match status" value="1"/>
</dbReference>
<dbReference type="SMART" id="SM00642">
    <property type="entry name" value="Aamy"/>
    <property type="match status" value="1"/>
</dbReference>
<dbReference type="InterPro" id="IPR017853">
    <property type="entry name" value="GH"/>
</dbReference>
<dbReference type="SMART" id="SM01065">
    <property type="entry name" value="CBM_2"/>
    <property type="match status" value="1"/>
</dbReference>
<dbReference type="GO" id="GO:0004553">
    <property type="term" value="F:hydrolase activity, hydrolyzing O-glycosyl compounds"/>
    <property type="evidence" value="ECO:0007669"/>
    <property type="project" value="InterPro"/>
</dbReference>
<protein>
    <submittedName>
        <fullName evidence="6">Amylopullulanase</fullName>
    </submittedName>
</protein>
<organism evidence="6 7">
    <name type="scientific">Candidatus Thermoflexus japonica</name>
    <dbReference type="NCBI Taxonomy" id="2035417"/>
    <lineage>
        <taxon>Bacteria</taxon>
        <taxon>Bacillati</taxon>
        <taxon>Chloroflexota</taxon>
        <taxon>Thermoflexia</taxon>
        <taxon>Thermoflexales</taxon>
        <taxon>Thermoflexaceae</taxon>
        <taxon>Thermoflexus</taxon>
    </lineage>
</organism>
<dbReference type="InterPro" id="IPR014756">
    <property type="entry name" value="Ig_E-set"/>
</dbReference>
<dbReference type="PROSITE" id="PS51166">
    <property type="entry name" value="CBM20"/>
    <property type="match status" value="1"/>
</dbReference>
<gene>
    <name evidence="6" type="primary">apu</name>
    <name evidence="6" type="ORF">HRbin22_00468</name>
</gene>
<keyword evidence="4" id="KW-0812">Transmembrane</keyword>
<dbReference type="InterPro" id="IPR013780">
    <property type="entry name" value="Glyco_hydro_b"/>
</dbReference>
<dbReference type="CDD" id="cd11338">
    <property type="entry name" value="AmyAc_CMD"/>
    <property type="match status" value="1"/>
</dbReference>
<dbReference type="InterPro" id="IPR006047">
    <property type="entry name" value="GH13_cat_dom"/>
</dbReference>
<dbReference type="Gene3D" id="2.60.40.1180">
    <property type="entry name" value="Golgi alpha-mannosidase II"/>
    <property type="match status" value="1"/>
</dbReference>
<dbReference type="InterPro" id="IPR045857">
    <property type="entry name" value="O16G_dom_2"/>
</dbReference>
<dbReference type="PANTHER" id="PTHR10357">
    <property type="entry name" value="ALPHA-AMYLASE FAMILY MEMBER"/>
    <property type="match status" value="1"/>
</dbReference>
<dbReference type="Proteomes" id="UP000236642">
    <property type="component" value="Unassembled WGS sequence"/>
</dbReference>
<dbReference type="Gene3D" id="3.20.20.80">
    <property type="entry name" value="Glycosidases"/>
    <property type="match status" value="1"/>
</dbReference>
<dbReference type="InterPro" id="IPR002044">
    <property type="entry name" value="CBM20"/>
</dbReference>
<dbReference type="AlphaFoldDB" id="A0A2H5Y458"/>
<dbReference type="Gene3D" id="2.60.40.10">
    <property type="entry name" value="Immunoglobulins"/>
    <property type="match status" value="2"/>
</dbReference>
<keyword evidence="3" id="KW-0326">Glycosidase</keyword>
<accession>A0A2H5Y458</accession>
<dbReference type="SUPFAM" id="SSF51445">
    <property type="entry name" value="(Trans)glycosidases"/>
    <property type="match status" value="1"/>
</dbReference>
<dbReference type="InterPro" id="IPR013783">
    <property type="entry name" value="Ig-like_fold"/>
</dbReference>
<evidence type="ECO:0000256" key="4">
    <source>
        <dbReference type="SAM" id="Phobius"/>
    </source>
</evidence>
<feature type="transmembrane region" description="Helical" evidence="4">
    <location>
        <begin position="7"/>
        <end position="26"/>
    </location>
</feature>
<evidence type="ECO:0000313" key="7">
    <source>
        <dbReference type="Proteomes" id="UP000236642"/>
    </source>
</evidence>
<dbReference type="Pfam" id="PF00686">
    <property type="entry name" value="CBM_20"/>
    <property type="match status" value="1"/>
</dbReference>
<dbReference type="SUPFAM" id="SSF81296">
    <property type="entry name" value="E set domains"/>
    <property type="match status" value="1"/>
</dbReference>
<dbReference type="SUPFAM" id="SSF51011">
    <property type="entry name" value="Glycosyl hydrolase domain"/>
    <property type="match status" value="1"/>
</dbReference>
<dbReference type="CDD" id="cd02857">
    <property type="entry name" value="E_set_CDase_PDE_N"/>
    <property type="match status" value="1"/>
</dbReference>
<dbReference type="SUPFAM" id="SSF49452">
    <property type="entry name" value="Starch-binding domain-like"/>
    <property type="match status" value="1"/>
</dbReference>
<keyword evidence="4" id="KW-1133">Transmembrane helix</keyword>
<dbReference type="GO" id="GO:0005975">
    <property type="term" value="P:carbohydrate metabolic process"/>
    <property type="evidence" value="ECO:0007669"/>
    <property type="project" value="InterPro"/>
</dbReference>
<dbReference type="InterPro" id="IPR004185">
    <property type="entry name" value="Glyco_hydro_13_lg-like_dom"/>
</dbReference>
<dbReference type="Gene3D" id="3.90.400.10">
    <property type="entry name" value="Oligo-1,6-glucosidase, Domain 2"/>
    <property type="match status" value="1"/>
</dbReference>
<reference evidence="7" key="1">
    <citation type="submission" date="2017-09" db="EMBL/GenBank/DDBJ databases">
        <title>Metaegenomics of thermophilic ammonia-oxidizing enrichment culture.</title>
        <authorList>
            <person name="Kato S."/>
            <person name="Suzuki K."/>
        </authorList>
    </citation>
    <scope>NUCLEOTIDE SEQUENCE [LARGE SCALE GENOMIC DNA]</scope>
</reference>
<dbReference type="EMBL" id="BEHY01000006">
    <property type="protein sequence ID" value="GBD08235.1"/>
    <property type="molecule type" value="Genomic_DNA"/>
</dbReference>
<evidence type="ECO:0000256" key="1">
    <source>
        <dbReference type="ARBA" id="ARBA00022801"/>
    </source>
</evidence>